<dbReference type="EMBL" id="FXYH01000032">
    <property type="protein sequence ID" value="SMX50425.1"/>
    <property type="molecule type" value="Genomic_DNA"/>
</dbReference>
<evidence type="ECO:0000313" key="2">
    <source>
        <dbReference type="Proteomes" id="UP000220836"/>
    </source>
</evidence>
<reference evidence="1 2" key="1">
    <citation type="submission" date="2017-05" db="EMBL/GenBank/DDBJ databases">
        <authorList>
            <person name="Song R."/>
            <person name="Chenine A.L."/>
            <person name="Ruprecht R.M."/>
        </authorList>
    </citation>
    <scope>NUCLEOTIDE SEQUENCE [LARGE SCALE GENOMIC DNA]</scope>
    <source>
        <strain evidence="1 2">CECT 8663</strain>
    </source>
</reference>
<evidence type="ECO:0000313" key="1">
    <source>
        <dbReference type="EMBL" id="SMX50425.1"/>
    </source>
</evidence>
<protein>
    <submittedName>
        <fullName evidence="1">Uncharacterized protein</fullName>
    </submittedName>
</protein>
<proteinExistence type="predicted"/>
<name>A0A238L5Q9_9RHOB</name>
<sequence length="36" mass="3934">MTPCAVMVLVLDQDPVAGPVRHWNLTTIWTVALATI</sequence>
<dbReference type="Proteomes" id="UP000220836">
    <property type="component" value="Unassembled WGS sequence"/>
</dbReference>
<dbReference type="AlphaFoldDB" id="A0A238L5Q9"/>
<accession>A0A238L5Q9</accession>
<keyword evidence="2" id="KW-1185">Reference proteome</keyword>
<gene>
    <name evidence="1" type="ORF">PEV8663_04637</name>
</gene>
<organism evidence="1 2">
    <name type="scientific">Pelagimonas varians</name>
    <dbReference type="NCBI Taxonomy" id="696760"/>
    <lineage>
        <taxon>Bacteria</taxon>
        <taxon>Pseudomonadati</taxon>
        <taxon>Pseudomonadota</taxon>
        <taxon>Alphaproteobacteria</taxon>
        <taxon>Rhodobacterales</taxon>
        <taxon>Roseobacteraceae</taxon>
        <taxon>Pelagimonas</taxon>
    </lineage>
</organism>